<sequence length="175" mass="19431">MDRARATGAERHAPLPGDELVAADVVMDRAFDLPAPPDEVWPWLVQLGKRRAGWYLPGSVERLVPRSRRALRRIEPRWLDHEVGDVIPDWGGSDATFTLAAIEEPRTLVYTSRRGRTDLTWCLHLAPIGTTGTRVHLRLRLGPVRHQRLAGTVGGAFDALTIIGLAAGLRERVGR</sequence>
<comment type="caution">
    <text evidence="1">The sequence shown here is derived from an EMBL/GenBank/DDBJ whole genome shotgun (WGS) entry which is preliminary data.</text>
</comment>
<reference evidence="1 2" key="1">
    <citation type="submission" date="2019-01" db="EMBL/GenBank/DDBJ databases">
        <title>Novel species of Nocardioides.</title>
        <authorList>
            <person name="Liu Q."/>
            <person name="X Y.-H."/>
        </authorList>
    </citation>
    <scope>NUCLEOTIDE SEQUENCE [LARGE SCALE GENOMIC DNA]</scope>
    <source>
        <strain evidence="1 2">HLT2-9</strain>
    </source>
</reference>
<organism evidence="1 2">
    <name type="scientific">Nocardioides zhouii</name>
    <dbReference type="NCBI Taxonomy" id="1168729"/>
    <lineage>
        <taxon>Bacteria</taxon>
        <taxon>Bacillati</taxon>
        <taxon>Actinomycetota</taxon>
        <taxon>Actinomycetes</taxon>
        <taxon>Propionibacteriales</taxon>
        <taxon>Nocardioidaceae</taxon>
        <taxon>Nocardioides</taxon>
    </lineage>
</organism>
<keyword evidence="2" id="KW-1185">Reference proteome</keyword>
<evidence type="ECO:0000313" key="2">
    <source>
        <dbReference type="Proteomes" id="UP000291101"/>
    </source>
</evidence>
<dbReference type="AlphaFoldDB" id="A0A4Q2SJU6"/>
<dbReference type="OrthoDB" id="3255669at2"/>
<gene>
    <name evidence="1" type="ORF">EUA94_19885</name>
</gene>
<accession>A0A4Q2SJU6</accession>
<evidence type="ECO:0000313" key="1">
    <source>
        <dbReference type="EMBL" id="RYC05231.1"/>
    </source>
</evidence>
<dbReference type="InterPro" id="IPR023393">
    <property type="entry name" value="START-like_dom_sf"/>
</dbReference>
<dbReference type="SUPFAM" id="SSF55961">
    <property type="entry name" value="Bet v1-like"/>
    <property type="match status" value="1"/>
</dbReference>
<protein>
    <recommendedName>
        <fullName evidence="3">SRPBCC family protein</fullName>
    </recommendedName>
</protein>
<dbReference type="Gene3D" id="3.30.530.20">
    <property type="match status" value="1"/>
</dbReference>
<proteinExistence type="predicted"/>
<evidence type="ECO:0008006" key="3">
    <source>
        <dbReference type="Google" id="ProtNLM"/>
    </source>
</evidence>
<dbReference type="RefSeq" id="WP_129428592.1">
    <property type="nucleotide sequence ID" value="NZ_SDWV01000028.1"/>
</dbReference>
<dbReference type="Proteomes" id="UP000291101">
    <property type="component" value="Unassembled WGS sequence"/>
</dbReference>
<name>A0A4Q2SJU6_9ACTN</name>
<dbReference type="EMBL" id="SDWV01000028">
    <property type="protein sequence ID" value="RYC05231.1"/>
    <property type="molecule type" value="Genomic_DNA"/>
</dbReference>